<name>A0A2W7SBE5_9BACT</name>
<dbReference type="OrthoDB" id="673558at2"/>
<proteinExistence type="predicted"/>
<keyword evidence="1" id="KW-0812">Transmembrane</keyword>
<gene>
    <name evidence="2" type="ORF">LX80_00625</name>
</gene>
<dbReference type="EMBL" id="QKZV01000002">
    <property type="protein sequence ID" value="PZX64429.1"/>
    <property type="molecule type" value="Genomic_DNA"/>
</dbReference>
<keyword evidence="3" id="KW-1185">Reference proteome</keyword>
<feature type="transmembrane region" description="Helical" evidence="1">
    <location>
        <begin position="7"/>
        <end position="27"/>
    </location>
</feature>
<evidence type="ECO:0000256" key="1">
    <source>
        <dbReference type="SAM" id="Phobius"/>
    </source>
</evidence>
<accession>A0A2W7SBE5</accession>
<dbReference type="Pfam" id="PF12869">
    <property type="entry name" value="tRNA_anti-like"/>
    <property type="match status" value="1"/>
</dbReference>
<keyword evidence="1" id="KW-0472">Membrane</keyword>
<comment type="caution">
    <text evidence="2">The sequence shown here is derived from an EMBL/GenBank/DDBJ whole genome shotgun (WGS) entry which is preliminary data.</text>
</comment>
<dbReference type="AlphaFoldDB" id="A0A2W7SBE5"/>
<evidence type="ECO:0000313" key="3">
    <source>
        <dbReference type="Proteomes" id="UP000249720"/>
    </source>
</evidence>
<dbReference type="Proteomes" id="UP000249720">
    <property type="component" value="Unassembled WGS sequence"/>
</dbReference>
<reference evidence="2 3" key="1">
    <citation type="submission" date="2018-06" db="EMBL/GenBank/DDBJ databases">
        <title>Genomic Encyclopedia of Archaeal and Bacterial Type Strains, Phase II (KMG-II): from individual species to whole genera.</title>
        <authorList>
            <person name="Goeker M."/>
        </authorList>
    </citation>
    <scope>NUCLEOTIDE SEQUENCE [LARGE SCALE GENOMIC DNA]</scope>
    <source>
        <strain evidence="2 3">DSM 23241</strain>
    </source>
</reference>
<protein>
    <submittedName>
        <fullName evidence="2">Putative nucleic acid binding protein</fullName>
    </submittedName>
</protein>
<dbReference type="InterPro" id="IPR024422">
    <property type="entry name" value="Protein_unknown_function_OB"/>
</dbReference>
<organism evidence="2 3">
    <name type="scientific">Hydrotalea sandarakina</name>
    <dbReference type="NCBI Taxonomy" id="1004304"/>
    <lineage>
        <taxon>Bacteria</taxon>
        <taxon>Pseudomonadati</taxon>
        <taxon>Bacteroidota</taxon>
        <taxon>Chitinophagia</taxon>
        <taxon>Chitinophagales</taxon>
        <taxon>Chitinophagaceae</taxon>
        <taxon>Hydrotalea</taxon>
    </lineage>
</organism>
<keyword evidence="1" id="KW-1133">Transmembrane helix</keyword>
<sequence length="138" mass="15408">MKKTLKYFLIALLVVAIVATGFVIYVYNKPHRNVANEKAVTLTAEQLYQAFKDNEQHANQLYLDKAIELTGRIAQITTNQQGQTVIDFNTADSLVTINCTFKEAPQNIKVGDSIHFKGICTGYIPDMNVVMNNGILVK</sequence>
<evidence type="ECO:0000313" key="2">
    <source>
        <dbReference type="EMBL" id="PZX64429.1"/>
    </source>
</evidence>
<dbReference type="RefSeq" id="WP_111293609.1">
    <property type="nucleotide sequence ID" value="NZ_QKZV01000002.1"/>
</dbReference>